<dbReference type="PANTHER" id="PTHR12083">
    <property type="entry name" value="BIFUNCTIONAL POLYNUCLEOTIDE PHOSPHATASE/KINASE"/>
    <property type="match status" value="1"/>
</dbReference>
<dbReference type="Gene3D" id="3.40.50.1000">
    <property type="entry name" value="HAD superfamily/HAD-like"/>
    <property type="match status" value="1"/>
</dbReference>
<evidence type="ECO:0000313" key="4">
    <source>
        <dbReference type="Proteomes" id="UP000239899"/>
    </source>
</evidence>
<accession>A0A2P6U390</accession>
<dbReference type="SUPFAM" id="SSF56784">
    <property type="entry name" value="HAD-like"/>
    <property type="match status" value="1"/>
</dbReference>
<protein>
    <submittedName>
        <fullName evidence="3">DNA 3 phosphatase</fullName>
    </submittedName>
</protein>
<dbReference type="InterPro" id="IPR013954">
    <property type="entry name" value="PNK3P"/>
</dbReference>
<feature type="region of interest" description="Disordered" evidence="1">
    <location>
        <begin position="1"/>
        <end position="114"/>
    </location>
</feature>
<feature type="compositionally biased region" description="Basic residues" evidence="1">
    <location>
        <begin position="65"/>
        <end position="76"/>
    </location>
</feature>
<dbReference type="InterPro" id="IPR036412">
    <property type="entry name" value="HAD-like_sf"/>
</dbReference>
<dbReference type="AlphaFoldDB" id="A0A2P6U390"/>
<dbReference type="GO" id="GO:0006281">
    <property type="term" value="P:DNA repair"/>
    <property type="evidence" value="ECO:0007669"/>
    <property type="project" value="TreeGrafter"/>
</dbReference>
<proteinExistence type="predicted"/>
<dbReference type="OrthoDB" id="19045at2759"/>
<keyword evidence="4" id="KW-1185">Reference proteome</keyword>
<dbReference type="GO" id="GO:0046404">
    <property type="term" value="F:ATP-dependent polydeoxyribonucleotide 5'-hydroxyl-kinase activity"/>
    <property type="evidence" value="ECO:0007669"/>
    <property type="project" value="TreeGrafter"/>
</dbReference>
<dbReference type="NCBIfam" id="TIGR01664">
    <property type="entry name" value="DNA-3'-Pase"/>
    <property type="match status" value="1"/>
</dbReference>
<dbReference type="GO" id="GO:0003690">
    <property type="term" value="F:double-stranded DNA binding"/>
    <property type="evidence" value="ECO:0007669"/>
    <property type="project" value="TreeGrafter"/>
</dbReference>
<dbReference type="PANTHER" id="PTHR12083:SF9">
    <property type="entry name" value="BIFUNCTIONAL POLYNUCLEOTIDE PHOSPHATASE_KINASE"/>
    <property type="match status" value="1"/>
</dbReference>
<feature type="compositionally biased region" description="Basic residues" evidence="1">
    <location>
        <begin position="90"/>
        <end position="103"/>
    </location>
</feature>
<evidence type="ECO:0000256" key="1">
    <source>
        <dbReference type="SAM" id="MobiDB-lite"/>
    </source>
</evidence>
<feature type="domain" description="Crossover junction endonuclease MUS81-like HHH" evidence="2">
    <location>
        <begin position="317"/>
        <end position="385"/>
    </location>
</feature>
<organism evidence="3 4">
    <name type="scientific">Chlorella sorokiniana</name>
    <name type="common">Freshwater green alga</name>
    <dbReference type="NCBI Taxonomy" id="3076"/>
    <lineage>
        <taxon>Eukaryota</taxon>
        <taxon>Viridiplantae</taxon>
        <taxon>Chlorophyta</taxon>
        <taxon>core chlorophytes</taxon>
        <taxon>Trebouxiophyceae</taxon>
        <taxon>Chlorellales</taxon>
        <taxon>Chlorellaceae</taxon>
        <taxon>Chlorella clade</taxon>
        <taxon>Chlorella</taxon>
    </lineage>
</organism>
<dbReference type="SUPFAM" id="SSF47802">
    <property type="entry name" value="DNA polymerase beta, N-terminal domain-like"/>
    <property type="match status" value="1"/>
</dbReference>
<dbReference type="EMBL" id="LHPG02000002">
    <property type="protein sequence ID" value="PRW60774.1"/>
    <property type="molecule type" value="Genomic_DNA"/>
</dbReference>
<dbReference type="STRING" id="3076.A0A2P6U390"/>
<dbReference type="Gene3D" id="1.10.150.110">
    <property type="entry name" value="DNA polymerase beta, N-terminal domain-like"/>
    <property type="match status" value="1"/>
</dbReference>
<evidence type="ECO:0000313" key="3">
    <source>
        <dbReference type="EMBL" id="PRW60774.1"/>
    </source>
</evidence>
<dbReference type="Pfam" id="PF14716">
    <property type="entry name" value="HHH_8"/>
    <property type="match status" value="1"/>
</dbReference>
<evidence type="ECO:0000259" key="2">
    <source>
        <dbReference type="Pfam" id="PF14716"/>
    </source>
</evidence>
<reference evidence="3 4" key="1">
    <citation type="journal article" date="2018" name="Plant J.">
        <title>Genome sequences of Chlorella sorokiniana UTEX 1602 and Micractinium conductrix SAG 241.80: implications to maltose excretion by a green alga.</title>
        <authorList>
            <person name="Arriola M.B."/>
            <person name="Velmurugan N."/>
            <person name="Zhang Y."/>
            <person name="Plunkett M.H."/>
            <person name="Hondzo H."/>
            <person name="Barney B.M."/>
        </authorList>
    </citation>
    <scope>NUCLEOTIDE SEQUENCE [LARGE SCALE GENOMIC DNA]</scope>
    <source>
        <strain evidence="4">UTEX 1602</strain>
    </source>
</reference>
<gene>
    <name evidence="3" type="ORF">C2E21_0812</name>
</gene>
<dbReference type="GO" id="GO:0046403">
    <property type="term" value="F:polynucleotide 3'-phosphatase activity"/>
    <property type="evidence" value="ECO:0007669"/>
    <property type="project" value="TreeGrafter"/>
</dbReference>
<dbReference type="InterPro" id="IPR006549">
    <property type="entry name" value="HAD-SF_hydro_IIIA"/>
</dbReference>
<feature type="compositionally biased region" description="Acidic residues" evidence="1">
    <location>
        <begin position="12"/>
        <end position="46"/>
    </location>
</feature>
<dbReference type="Pfam" id="PF08645">
    <property type="entry name" value="PNK3P"/>
    <property type="match status" value="1"/>
</dbReference>
<dbReference type="InterPro" id="IPR027421">
    <property type="entry name" value="DNA_pol_lamdba_lyase_dom_sf"/>
</dbReference>
<sequence>MAPKRKAKRADSEEDAGELSEDYEPSVGDDDSGSDYALEDEEDDEDVKPKKKKAPAKKAPAAKAPAKRTPAKKKAKAGSDDDEAGSSGKGKAKAKAAPKRPKPQKITEPTTLDDGWTLHPPSLLYKTNPKAQGGTKIACFDFDGTLVGTKFGGEFPRSADDWRWFSRTVPNKLRELHQEGYQLLVISNQGGVKSALAGAMSEKVRGRADQMVATLNREGPEVPVQVLMATNKDEYRKPERGMWDFFVQHMNAGVAPDIGQSFFCGDMAGREGDKGDGQASDREFANNVGLRFSTPEEHFGKSELNDPLAHSTDSAGKNDELATVFRKLAEIVAGEHFKVAAYKKVADAIDAFPHKITSAAQLKNTPGVGKSSLAKITEWLTTGTLAMLEEAGVGVNAPPEDKKAESSHSPSPSTMLPAAAAVAVAPLAASASFVAVAEALHRVASKKNLKA</sequence>
<comment type="caution">
    <text evidence="3">The sequence shown here is derived from an EMBL/GenBank/DDBJ whole genome shotgun (WGS) entry which is preliminary data.</text>
</comment>
<dbReference type="InterPro" id="IPR006551">
    <property type="entry name" value="Polynucleotide_phosphatase"/>
</dbReference>
<dbReference type="InterPro" id="IPR010996">
    <property type="entry name" value="HHH_MUS81"/>
</dbReference>
<name>A0A2P6U390_CHLSO</name>
<dbReference type="InterPro" id="IPR023214">
    <property type="entry name" value="HAD_sf"/>
</dbReference>
<dbReference type="Proteomes" id="UP000239899">
    <property type="component" value="Unassembled WGS sequence"/>
</dbReference>
<dbReference type="NCBIfam" id="TIGR01662">
    <property type="entry name" value="HAD-SF-IIIA"/>
    <property type="match status" value="1"/>
</dbReference>